<evidence type="ECO:0000256" key="1">
    <source>
        <dbReference type="SAM" id="Phobius"/>
    </source>
</evidence>
<dbReference type="PANTHER" id="PTHR30373">
    <property type="entry name" value="UPF0603 PROTEIN YGCG"/>
    <property type="match status" value="1"/>
</dbReference>
<gene>
    <name evidence="3" type="ORF">ACFQ41_12050</name>
</gene>
<feature type="transmembrane region" description="Helical" evidence="1">
    <location>
        <begin position="230"/>
        <end position="247"/>
    </location>
</feature>
<evidence type="ECO:0000259" key="2">
    <source>
        <dbReference type="Pfam" id="PF04536"/>
    </source>
</evidence>
<feature type="transmembrane region" description="Helical" evidence="1">
    <location>
        <begin position="35"/>
        <end position="52"/>
    </location>
</feature>
<name>A0ABW4BHQ6_9LACO</name>
<keyword evidence="4" id="KW-1185">Reference proteome</keyword>
<accession>A0ABW4BHQ6</accession>
<feature type="transmembrane region" description="Helical" evidence="1">
    <location>
        <begin position="399"/>
        <end position="423"/>
    </location>
</feature>
<comment type="caution">
    <text evidence="3">The sequence shown here is derived from an EMBL/GenBank/DDBJ whole genome shotgun (WGS) entry which is preliminary data.</text>
</comment>
<evidence type="ECO:0000313" key="4">
    <source>
        <dbReference type="Proteomes" id="UP001597199"/>
    </source>
</evidence>
<dbReference type="Pfam" id="PF04536">
    <property type="entry name" value="TPM_phosphatase"/>
    <property type="match status" value="1"/>
</dbReference>
<dbReference type="PANTHER" id="PTHR30373:SF2">
    <property type="entry name" value="UPF0603 PROTEIN YGCG"/>
    <property type="match status" value="1"/>
</dbReference>
<keyword evidence="1" id="KW-0472">Membrane</keyword>
<reference evidence="4" key="1">
    <citation type="journal article" date="2019" name="Int. J. Syst. Evol. Microbiol.">
        <title>The Global Catalogue of Microorganisms (GCM) 10K type strain sequencing project: providing services to taxonomists for standard genome sequencing and annotation.</title>
        <authorList>
            <consortium name="The Broad Institute Genomics Platform"/>
            <consortium name="The Broad Institute Genome Sequencing Center for Infectious Disease"/>
            <person name="Wu L."/>
            <person name="Ma J."/>
        </authorList>
    </citation>
    <scope>NUCLEOTIDE SEQUENCE [LARGE SCALE GENOMIC DNA]</scope>
    <source>
        <strain evidence="4">CCM 9110</strain>
    </source>
</reference>
<dbReference type="Proteomes" id="UP001597199">
    <property type="component" value="Unassembled WGS sequence"/>
</dbReference>
<feature type="transmembrane region" description="Helical" evidence="1">
    <location>
        <begin position="463"/>
        <end position="484"/>
    </location>
</feature>
<keyword evidence="1" id="KW-1133">Transmembrane helix</keyword>
<organism evidence="3 4">
    <name type="scientific">Lacticaseibacillus suilingensis</name>
    <dbReference type="NCBI Taxonomy" id="2799577"/>
    <lineage>
        <taxon>Bacteria</taxon>
        <taxon>Bacillati</taxon>
        <taxon>Bacillota</taxon>
        <taxon>Bacilli</taxon>
        <taxon>Lactobacillales</taxon>
        <taxon>Lactobacillaceae</taxon>
        <taxon>Lacticaseibacillus</taxon>
    </lineage>
</organism>
<evidence type="ECO:0000313" key="3">
    <source>
        <dbReference type="EMBL" id="MFD1400041.1"/>
    </source>
</evidence>
<dbReference type="Gene3D" id="3.10.310.50">
    <property type="match status" value="1"/>
</dbReference>
<dbReference type="EMBL" id="JBHTOA010000047">
    <property type="protein sequence ID" value="MFD1400041.1"/>
    <property type="molecule type" value="Genomic_DNA"/>
</dbReference>
<keyword evidence="1" id="KW-0812">Transmembrane</keyword>
<proteinExistence type="predicted"/>
<feature type="domain" description="TPM" evidence="2">
    <location>
        <begin position="68"/>
        <end position="193"/>
    </location>
</feature>
<dbReference type="RefSeq" id="WP_204119719.1">
    <property type="nucleotide sequence ID" value="NZ_BOLV01000023.1"/>
</dbReference>
<protein>
    <submittedName>
        <fullName evidence="3">TPM domain-containing protein</fullName>
    </submittedName>
</protein>
<dbReference type="InterPro" id="IPR007621">
    <property type="entry name" value="TPM_dom"/>
</dbReference>
<sequence length="625" mass="68349">MPKAASQSKPETAPLPLAPWQRQLYPRLGAALKRLPLVVLGVLALMMIWTAIPRGSSTVKVDPANIFVSDNAHLLSPSTKTAIHQLNQRYKTLPKKPQLMVITVDHLPANTSIEQFTIAQATKLGVGDAAADSGVVYLIAKAEHQARLEVGYGMEDQVPDAMTDVVTDAQVKNDYRRGDYDAGVQLVTQRLDQLIRTGDIQASRIKPVQSAAGFHPIAAIWTWLNTAHSFLTLMVAFFGVVVGLYGLRRLGWHLQARVWLDDLVQGYLAAMHSVNPDLAAAPLLTVPPAATVQSAKATLRAQLQPDQAQAVAKNTLPDYFSMQFAFGHITLAQFYANARNPGSEFKQTSMFRRHHQDWYHADTTAAKKRQLWPKAKAKPANTASADDVRPYLLTPLMQAWWWLVRLLTNGWVLILLVAGLFWYTGHTYSLWAFELHYRLLAWGKAALHFLERLLADGQSPLQVLNSLVLGLLVGGVIMAGYFALDALGTRAKRHLELNHMIRDFVGDLRVRVKQDDTDQALAAALANDDPTILQAKTALKASLAGKVKGKKAKGSLPDYYDMAFAFGKVTVAQFFEADESTKAYKSSSMYVNHASDWYASGSSDGGGGDSFGGGGFGGGGGTSSW</sequence>